<comment type="caution">
    <text evidence="1">The sequence shown here is derived from an EMBL/GenBank/DDBJ whole genome shotgun (WGS) entry which is preliminary data.</text>
</comment>
<name>A0A392U7G4_9FABA</name>
<dbReference type="EMBL" id="LXQA010734461">
    <property type="protein sequence ID" value="MCI68326.1"/>
    <property type="molecule type" value="Genomic_DNA"/>
</dbReference>
<feature type="non-terminal residue" evidence="1">
    <location>
        <position position="1"/>
    </location>
</feature>
<dbReference type="Proteomes" id="UP000265520">
    <property type="component" value="Unassembled WGS sequence"/>
</dbReference>
<proteinExistence type="predicted"/>
<keyword evidence="2" id="KW-1185">Reference proteome</keyword>
<evidence type="ECO:0000313" key="1">
    <source>
        <dbReference type="EMBL" id="MCI68326.1"/>
    </source>
</evidence>
<accession>A0A392U7G4</accession>
<dbReference type="AlphaFoldDB" id="A0A392U7G4"/>
<organism evidence="1 2">
    <name type="scientific">Trifolium medium</name>
    <dbReference type="NCBI Taxonomy" id="97028"/>
    <lineage>
        <taxon>Eukaryota</taxon>
        <taxon>Viridiplantae</taxon>
        <taxon>Streptophyta</taxon>
        <taxon>Embryophyta</taxon>
        <taxon>Tracheophyta</taxon>
        <taxon>Spermatophyta</taxon>
        <taxon>Magnoliopsida</taxon>
        <taxon>eudicotyledons</taxon>
        <taxon>Gunneridae</taxon>
        <taxon>Pentapetalae</taxon>
        <taxon>rosids</taxon>
        <taxon>fabids</taxon>
        <taxon>Fabales</taxon>
        <taxon>Fabaceae</taxon>
        <taxon>Papilionoideae</taxon>
        <taxon>50 kb inversion clade</taxon>
        <taxon>NPAAA clade</taxon>
        <taxon>Hologalegina</taxon>
        <taxon>IRL clade</taxon>
        <taxon>Trifolieae</taxon>
        <taxon>Trifolium</taxon>
    </lineage>
</organism>
<evidence type="ECO:0000313" key="2">
    <source>
        <dbReference type="Proteomes" id="UP000265520"/>
    </source>
</evidence>
<sequence length="45" mass="5018">DRGRVFVTTEERHFDHGNLDSEVSHVMQVTTGTRTGRCEDGSLKG</sequence>
<protein>
    <submittedName>
        <fullName evidence="1">Uncharacterized protein</fullName>
    </submittedName>
</protein>
<reference evidence="1 2" key="1">
    <citation type="journal article" date="2018" name="Front. Plant Sci.">
        <title>Red Clover (Trifolium pratense) and Zigzag Clover (T. medium) - A Picture of Genomic Similarities and Differences.</title>
        <authorList>
            <person name="Dluhosova J."/>
            <person name="Istvanek J."/>
            <person name="Nedelnik J."/>
            <person name="Repkova J."/>
        </authorList>
    </citation>
    <scope>NUCLEOTIDE SEQUENCE [LARGE SCALE GENOMIC DNA]</scope>
    <source>
        <strain evidence="2">cv. 10/8</strain>
        <tissue evidence="1">Leaf</tissue>
    </source>
</reference>